<dbReference type="Pfam" id="PF19528">
    <property type="entry name" value="DUF6056"/>
    <property type="match status" value="1"/>
</dbReference>
<sequence>MIKSKKRLVGFYALFFVLFALVMYFSPHTVDDAYYDYLNITNLHKMIHFSAGYGNGRVLGNLLAVVLCKSQLFSAIFRSASVCAMVYFLVRLVDDKKGHTELLTASATVLTVGVDGLFFGEVYSWISGFSNYIPPIVLTLICLCLIKERSNKNSALPVRILTVVEILAFGSSAQLFTESSTLNAVLLSVIVLAYCIFKKKDKLLYALTYLCASGIGTLVMLYARKFVHDKDGIYETVNYSSKIDSLSTMLLNIRDIYSKFVCWLPKYYLLYIALSAVLLVLIYNGNNVLSKGTRAFVTASLCAYPAYSVLASVMHNGDFANSKMKYLYMMFTTLLFGLYIVALFVCGSLLNKKKRLAFDFLVAFALFTSAYFAVLNPVNPRCIFYSYIVFVVAFCLVLDEALSCVKINKKIVFKALNAVVVGIFAFLILLYANITVMNNQVNEYIDYQIEQGKKSVYICVLTNTDYFHHSYAVDRLGYDHYRKVPKDVEFVIIAQNSWLNYYYKDGAYKTTNE</sequence>
<keyword evidence="1" id="KW-0812">Transmembrane</keyword>
<dbReference type="RefSeq" id="WP_078768887.1">
    <property type="nucleotide sequence ID" value="NZ_FUWW01000017.1"/>
</dbReference>
<keyword evidence="1" id="KW-1133">Transmembrane helix</keyword>
<proteinExistence type="predicted"/>
<keyword evidence="1" id="KW-0472">Membrane</keyword>
<feature type="transmembrane region" description="Helical" evidence="1">
    <location>
        <begin position="415"/>
        <end position="434"/>
    </location>
</feature>
<feature type="transmembrane region" description="Helical" evidence="1">
    <location>
        <begin position="357"/>
        <end position="378"/>
    </location>
</feature>
<reference evidence="2 3" key="1">
    <citation type="submission" date="2017-02" db="EMBL/GenBank/DDBJ databases">
        <authorList>
            <person name="Peterson S.W."/>
        </authorList>
    </citation>
    <scope>NUCLEOTIDE SEQUENCE [LARGE SCALE GENOMIC DNA]</scope>
    <source>
        <strain evidence="2 3">ATCC 51222</strain>
    </source>
</reference>
<feature type="transmembrane region" description="Helical" evidence="1">
    <location>
        <begin position="267"/>
        <end position="283"/>
    </location>
</feature>
<dbReference type="STRING" id="290054.SAMN02745114_01426"/>
<evidence type="ECO:0000313" key="2">
    <source>
        <dbReference type="EMBL" id="SJZ72073.1"/>
    </source>
</evidence>
<feature type="transmembrane region" description="Helical" evidence="1">
    <location>
        <begin position="295"/>
        <end position="314"/>
    </location>
</feature>
<feature type="transmembrane region" description="Helical" evidence="1">
    <location>
        <begin position="158"/>
        <end position="175"/>
    </location>
</feature>
<evidence type="ECO:0000256" key="1">
    <source>
        <dbReference type="SAM" id="Phobius"/>
    </source>
</evidence>
<evidence type="ECO:0000313" key="3">
    <source>
        <dbReference type="Proteomes" id="UP000190657"/>
    </source>
</evidence>
<dbReference type="InterPro" id="IPR045691">
    <property type="entry name" value="DUF6056"/>
</dbReference>
<feature type="transmembrane region" description="Helical" evidence="1">
    <location>
        <begin position="326"/>
        <end position="350"/>
    </location>
</feature>
<dbReference type="OrthoDB" id="1821221at2"/>
<feature type="transmembrane region" description="Helical" evidence="1">
    <location>
        <begin position="72"/>
        <end position="90"/>
    </location>
</feature>
<protein>
    <recommendedName>
        <fullName evidence="4">Glucosyl transferase GtrII</fullName>
    </recommendedName>
</protein>
<name>A0A1T4MYI8_9FIRM</name>
<accession>A0A1T4MYI8</accession>
<dbReference type="AlphaFoldDB" id="A0A1T4MYI8"/>
<dbReference type="Proteomes" id="UP000190657">
    <property type="component" value="Unassembled WGS sequence"/>
</dbReference>
<feature type="transmembrane region" description="Helical" evidence="1">
    <location>
        <begin position="384"/>
        <end position="403"/>
    </location>
</feature>
<keyword evidence="3" id="KW-1185">Reference proteome</keyword>
<feature type="transmembrane region" description="Helical" evidence="1">
    <location>
        <begin position="204"/>
        <end position="223"/>
    </location>
</feature>
<feature type="transmembrane region" description="Helical" evidence="1">
    <location>
        <begin position="7"/>
        <end position="26"/>
    </location>
</feature>
<gene>
    <name evidence="2" type="ORF">SAMN02745114_01426</name>
</gene>
<evidence type="ECO:0008006" key="4">
    <source>
        <dbReference type="Google" id="ProtNLM"/>
    </source>
</evidence>
<organism evidence="2 3">
    <name type="scientific">Eubacterium coprostanoligenes</name>
    <dbReference type="NCBI Taxonomy" id="290054"/>
    <lineage>
        <taxon>Bacteria</taxon>
        <taxon>Bacillati</taxon>
        <taxon>Bacillota</taxon>
        <taxon>Clostridia</taxon>
        <taxon>Eubacteriales</taxon>
        <taxon>Eubacteriaceae</taxon>
        <taxon>Eubacterium</taxon>
    </lineage>
</organism>
<feature type="transmembrane region" description="Helical" evidence="1">
    <location>
        <begin position="125"/>
        <end position="146"/>
    </location>
</feature>
<dbReference type="EMBL" id="FUWW01000017">
    <property type="protein sequence ID" value="SJZ72073.1"/>
    <property type="molecule type" value="Genomic_DNA"/>
</dbReference>
<feature type="transmembrane region" description="Helical" evidence="1">
    <location>
        <begin position="181"/>
        <end position="197"/>
    </location>
</feature>